<feature type="region of interest" description="Disordered" evidence="1">
    <location>
        <begin position="1"/>
        <end position="65"/>
    </location>
</feature>
<evidence type="ECO:0000256" key="1">
    <source>
        <dbReference type="SAM" id="MobiDB-lite"/>
    </source>
</evidence>
<evidence type="ECO:0000313" key="2">
    <source>
        <dbReference type="EMBL" id="WBW71786.1"/>
    </source>
</evidence>
<dbReference type="RefSeq" id="XP_056036029.1">
    <property type="nucleotide sequence ID" value="XM_056179571.1"/>
</dbReference>
<dbReference type="Proteomes" id="UP001212411">
    <property type="component" value="Chromosome 1"/>
</dbReference>
<reference evidence="2 3" key="1">
    <citation type="journal article" date="2023" name="G3 (Bethesda)">
        <title>A high-quality reference genome for the fission yeast Schizosaccharomyces osmophilus.</title>
        <authorList>
            <person name="Jia G.S."/>
            <person name="Zhang W.C."/>
            <person name="Liang Y."/>
            <person name="Liu X.H."/>
            <person name="Rhind N."/>
            <person name="Pidoux A."/>
            <person name="Brysch-Herzberg M."/>
            <person name="Du L.L."/>
        </authorList>
    </citation>
    <scope>NUCLEOTIDE SEQUENCE [LARGE SCALE GENOMIC DNA]</scope>
    <source>
        <strain evidence="2 3">CBS 15793</strain>
    </source>
</reference>
<feature type="region of interest" description="Disordered" evidence="1">
    <location>
        <begin position="108"/>
        <end position="128"/>
    </location>
</feature>
<sequence length="148" mass="17552">MASQKKQGERVLPVRSTRKRRQLPDMLYYDENTDSYVMPEHSQESVDPKPASQSSSMSSGQVANLQVEHARELRVQELMESKLHHIRKQQRKQRFRKSQWIQDYQQWDKSEDQDQWNSDNESFGPAEQASSFLDALRFSEQFMQVEQT</sequence>
<dbReference type="AlphaFoldDB" id="A0AAE9W8R8"/>
<dbReference type="KEGG" id="som:SOMG_00777"/>
<protein>
    <submittedName>
        <fullName evidence="2">Ino80 complex subunit Iec5</fullName>
    </submittedName>
</protein>
<keyword evidence="3" id="KW-1185">Reference proteome</keyword>
<name>A0AAE9W8R8_9SCHI</name>
<accession>A0AAE9W8R8</accession>
<dbReference type="EMBL" id="CP115611">
    <property type="protein sequence ID" value="WBW71786.1"/>
    <property type="molecule type" value="Genomic_DNA"/>
</dbReference>
<gene>
    <name evidence="2" type="primary">iec5</name>
    <name evidence="2" type="ORF">SOMG_00777</name>
</gene>
<dbReference type="GeneID" id="80874260"/>
<organism evidence="2 3">
    <name type="scientific">Schizosaccharomyces osmophilus</name>
    <dbReference type="NCBI Taxonomy" id="2545709"/>
    <lineage>
        <taxon>Eukaryota</taxon>
        <taxon>Fungi</taxon>
        <taxon>Dikarya</taxon>
        <taxon>Ascomycota</taxon>
        <taxon>Taphrinomycotina</taxon>
        <taxon>Schizosaccharomycetes</taxon>
        <taxon>Schizosaccharomycetales</taxon>
        <taxon>Schizosaccharomycetaceae</taxon>
        <taxon>Schizosaccharomyces</taxon>
    </lineage>
</organism>
<proteinExistence type="predicted"/>
<evidence type="ECO:0000313" key="3">
    <source>
        <dbReference type="Proteomes" id="UP001212411"/>
    </source>
</evidence>